<dbReference type="SUPFAM" id="SSF75169">
    <property type="entry name" value="DsrEFH-like"/>
    <property type="match status" value="1"/>
</dbReference>
<dbReference type="InterPro" id="IPR003787">
    <property type="entry name" value="Sulphur_relay_DsrE/F-like"/>
</dbReference>
<dbReference type="EMBL" id="FNDJ01000006">
    <property type="protein sequence ID" value="SDI52641.1"/>
    <property type="molecule type" value="Genomic_DNA"/>
</dbReference>
<dbReference type="Gene3D" id="3.40.1260.10">
    <property type="entry name" value="DsrEFH-like"/>
    <property type="match status" value="1"/>
</dbReference>
<organism evidence="1 2">
    <name type="scientific">Nonomuraea jiangxiensis</name>
    <dbReference type="NCBI Taxonomy" id="633440"/>
    <lineage>
        <taxon>Bacteria</taxon>
        <taxon>Bacillati</taxon>
        <taxon>Actinomycetota</taxon>
        <taxon>Actinomycetes</taxon>
        <taxon>Streptosporangiales</taxon>
        <taxon>Streptosporangiaceae</taxon>
        <taxon>Nonomuraea</taxon>
    </lineage>
</organism>
<dbReference type="STRING" id="633440.SAMN05421869_10641"/>
<evidence type="ECO:0000313" key="2">
    <source>
        <dbReference type="Proteomes" id="UP000199202"/>
    </source>
</evidence>
<sequence length="129" mass="13446">MSIQRTVTGMARSLVIKVTAGADAPERCNQAFTVAATALASGVPVSLWLTGESSWFALPGRAKEFALPQAAPLTDLLEAVLAGGRVTLCTQCAARRNITMDDVIDGVRIAGAPAFVEEILGEGVQALVY</sequence>
<dbReference type="Proteomes" id="UP000199202">
    <property type="component" value="Unassembled WGS sequence"/>
</dbReference>
<dbReference type="AlphaFoldDB" id="A0A1G8LAE6"/>
<dbReference type="InterPro" id="IPR027396">
    <property type="entry name" value="DsrEFH-like"/>
</dbReference>
<proteinExistence type="predicted"/>
<dbReference type="Pfam" id="PF02635">
    <property type="entry name" value="DsrE"/>
    <property type="match status" value="1"/>
</dbReference>
<gene>
    <name evidence="1" type="ORF">SAMN05421869_10641</name>
</gene>
<keyword evidence="2" id="KW-1185">Reference proteome</keyword>
<evidence type="ECO:0000313" key="1">
    <source>
        <dbReference type="EMBL" id="SDI52641.1"/>
    </source>
</evidence>
<accession>A0A1G8LAE6</accession>
<name>A0A1G8LAE6_9ACTN</name>
<protein>
    <submittedName>
        <fullName evidence="1">Predicted peroxiredoxin</fullName>
    </submittedName>
</protein>
<reference evidence="1 2" key="1">
    <citation type="submission" date="2016-10" db="EMBL/GenBank/DDBJ databases">
        <authorList>
            <person name="de Groot N.N."/>
        </authorList>
    </citation>
    <scope>NUCLEOTIDE SEQUENCE [LARGE SCALE GENOMIC DNA]</scope>
    <source>
        <strain evidence="1 2">CGMCC 4.6533</strain>
    </source>
</reference>